<comment type="caution">
    <text evidence="1">The sequence shown here is derived from an EMBL/GenBank/DDBJ whole genome shotgun (WGS) entry which is preliminary data.</text>
</comment>
<dbReference type="AlphaFoldDB" id="A0A1Y3B5Y9"/>
<sequence>MAFKQQQPIADQPLIAEPRVPMEVIVGPGSGTEGVELDRPGSRLPFKEPVVWHLGVGWQSVVAVGRPFQ</sequence>
<protein>
    <submittedName>
        <fullName evidence="1">Uncharacterized protein</fullName>
    </submittedName>
</protein>
<accession>A0A1Y3B5Y9</accession>
<keyword evidence="2" id="KW-1185">Reference proteome</keyword>
<evidence type="ECO:0000313" key="2">
    <source>
        <dbReference type="Proteomes" id="UP000194236"/>
    </source>
</evidence>
<gene>
    <name evidence="1" type="ORF">BLA29_015250</name>
</gene>
<evidence type="ECO:0000313" key="1">
    <source>
        <dbReference type="EMBL" id="OTF76242.1"/>
    </source>
</evidence>
<proteinExistence type="predicted"/>
<reference evidence="1 2" key="1">
    <citation type="submission" date="2017-03" db="EMBL/GenBank/DDBJ databases">
        <title>Genome Survey of Euroglyphus maynei.</title>
        <authorList>
            <person name="Arlian L.G."/>
            <person name="Morgan M.S."/>
            <person name="Rider S.D."/>
        </authorList>
    </citation>
    <scope>NUCLEOTIDE SEQUENCE [LARGE SCALE GENOMIC DNA]</scope>
    <source>
        <strain evidence="1">Arlian Lab</strain>
        <tissue evidence="1">Whole body</tissue>
    </source>
</reference>
<dbReference type="EMBL" id="MUJZ01038425">
    <property type="protein sequence ID" value="OTF76242.1"/>
    <property type="molecule type" value="Genomic_DNA"/>
</dbReference>
<name>A0A1Y3B5Y9_EURMA</name>
<dbReference type="Proteomes" id="UP000194236">
    <property type="component" value="Unassembled WGS sequence"/>
</dbReference>
<organism evidence="1 2">
    <name type="scientific">Euroglyphus maynei</name>
    <name type="common">Mayne's house dust mite</name>
    <dbReference type="NCBI Taxonomy" id="6958"/>
    <lineage>
        <taxon>Eukaryota</taxon>
        <taxon>Metazoa</taxon>
        <taxon>Ecdysozoa</taxon>
        <taxon>Arthropoda</taxon>
        <taxon>Chelicerata</taxon>
        <taxon>Arachnida</taxon>
        <taxon>Acari</taxon>
        <taxon>Acariformes</taxon>
        <taxon>Sarcoptiformes</taxon>
        <taxon>Astigmata</taxon>
        <taxon>Psoroptidia</taxon>
        <taxon>Analgoidea</taxon>
        <taxon>Pyroglyphidae</taxon>
        <taxon>Pyroglyphinae</taxon>
        <taxon>Euroglyphus</taxon>
    </lineage>
</organism>